<reference evidence="2" key="1">
    <citation type="journal article" date="2014" name="Front. Microbiol.">
        <title>High frequency of phylogenetically diverse reductive dehalogenase-homologous genes in deep subseafloor sedimentary metagenomes.</title>
        <authorList>
            <person name="Kawai M."/>
            <person name="Futagami T."/>
            <person name="Toyoda A."/>
            <person name="Takaki Y."/>
            <person name="Nishi S."/>
            <person name="Hori S."/>
            <person name="Arai W."/>
            <person name="Tsubouchi T."/>
            <person name="Morono Y."/>
            <person name="Uchiyama I."/>
            <person name="Ito T."/>
            <person name="Fujiyama A."/>
            <person name="Inagaki F."/>
            <person name="Takami H."/>
        </authorList>
    </citation>
    <scope>NUCLEOTIDE SEQUENCE</scope>
    <source>
        <strain evidence="2">Expedition CK06-06</strain>
    </source>
</reference>
<protein>
    <recommendedName>
        <fullName evidence="3">DUF362 domain-containing protein</fullName>
    </recommendedName>
</protein>
<feature type="compositionally biased region" description="Polar residues" evidence="1">
    <location>
        <begin position="174"/>
        <end position="185"/>
    </location>
</feature>
<evidence type="ECO:0008006" key="3">
    <source>
        <dbReference type="Google" id="ProtNLM"/>
    </source>
</evidence>
<proteinExistence type="predicted"/>
<evidence type="ECO:0000313" key="2">
    <source>
        <dbReference type="EMBL" id="GAG26556.1"/>
    </source>
</evidence>
<evidence type="ECO:0000256" key="1">
    <source>
        <dbReference type="SAM" id="MobiDB-lite"/>
    </source>
</evidence>
<gene>
    <name evidence="2" type="ORF">S01H1_53779</name>
</gene>
<accession>X0XNN5</accession>
<organism evidence="2">
    <name type="scientific">marine sediment metagenome</name>
    <dbReference type="NCBI Taxonomy" id="412755"/>
    <lineage>
        <taxon>unclassified sequences</taxon>
        <taxon>metagenomes</taxon>
        <taxon>ecological metagenomes</taxon>
    </lineage>
</organism>
<dbReference type="InterPro" id="IPR006311">
    <property type="entry name" value="TAT_signal"/>
</dbReference>
<comment type="caution">
    <text evidence="2">The sequence shown here is derived from an EMBL/GenBank/DDBJ whole genome shotgun (WGS) entry which is preliminary data.</text>
</comment>
<dbReference type="AlphaFoldDB" id="X0XNN5"/>
<dbReference type="EMBL" id="BARS01034842">
    <property type="protein sequence ID" value="GAG26556.1"/>
    <property type="molecule type" value="Genomic_DNA"/>
</dbReference>
<feature type="region of interest" description="Disordered" evidence="1">
    <location>
        <begin position="159"/>
        <end position="185"/>
    </location>
</feature>
<sequence length="185" mass="19932">METLLMVRKRSRRELLTQVGAAGVVAAAGITLPAGCDAKPAAPDEPRASARAAPRVVIARDDKLTRGKVNEHRELLRKLLDAAMQKLTKAPDAATAWRQMFRPGDRVGIKVNTLGLSTQPAVVDAVVAGLRQADVAAGKIIIWDRLDVELRAAGFKTNKPSRGVQCRGTDSEQRGSGYQRQVETS</sequence>
<dbReference type="PROSITE" id="PS51318">
    <property type="entry name" value="TAT"/>
    <property type="match status" value="1"/>
</dbReference>
<name>X0XNN5_9ZZZZ</name>
<feature type="non-terminal residue" evidence="2">
    <location>
        <position position="185"/>
    </location>
</feature>